<organism evidence="1 2">
    <name type="scientific">Streptomyces daqingensis</name>
    <dbReference type="NCBI Taxonomy" id="1472640"/>
    <lineage>
        <taxon>Bacteria</taxon>
        <taxon>Bacillati</taxon>
        <taxon>Actinomycetota</taxon>
        <taxon>Actinomycetes</taxon>
        <taxon>Kitasatosporales</taxon>
        <taxon>Streptomycetaceae</taxon>
        <taxon>Streptomyces</taxon>
    </lineage>
</organism>
<accession>A0ABQ2LRZ0</accession>
<gene>
    <name evidence="1" type="ORF">GCM10012287_00040</name>
</gene>
<evidence type="ECO:0000313" key="1">
    <source>
        <dbReference type="EMBL" id="GGO41365.1"/>
    </source>
</evidence>
<proteinExistence type="predicted"/>
<comment type="caution">
    <text evidence="1">The sequence shown here is derived from an EMBL/GenBank/DDBJ whole genome shotgun (WGS) entry which is preliminary data.</text>
</comment>
<evidence type="ECO:0000313" key="2">
    <source>
        <dbReference type="Proteomes" id="UP000631535"/>
    </source>
</evidence>
<name>A0ABQ2LRZ0_9ACTN</name>
<dbReference type="RefSeq" id="WP_229711397.1">
    <property type="nucleotide sequence ID" value="NZ_BMMP01000001.1"/>
</dbReference>
<keyword evidence="2" id="KW-1185">Reference proteome</keyword>
<protein>
    <submittedName>
        <fullName evidence="1">Uncharacterized protein</fullName>
    </submittedName>
</protein>
<dbReference type="Proteomes" id="UP000631535">
    <property type="component" value="Unassembled WGS sequence"/>
</dbReference>
<reference evidence="2" key="1">
    <citation type="journal article" date="2019" name="Int. J. Syst. Evol. Microbiol.">
        <title>The Global Catalogue of Microorganisms (GCM) 10K type strain sequencing project: providing services to taxonomists for standard genome sequencing and annotation.</title>
        <authorList>
            <consortium name="The Broad Institute Genomics Platform"/>
            <consortium name="The Broad Institute Genome Sequencing Center for Infectious Disease"/>
            <person name="Wu L."/>
            <person name="Ma J."/>
        </authorList>
    </citation>
    <scope>NUCLEOTIDE SEQUENCE [LARGE SCALE GENOMIC DNA]</scope>
    <source>
        <strain evidence="2">CGMCC 4.7178</strain>
    </source>
</reference>
<dbReference type="EMBL" id="BMMP01000001">
    <property type="protein sequence ID" value="GGO41365.1"/>
    <property type="molecule type" value="Genomic_DNA"/>
</dbReference>
<sequence length="53" mass="5742">MDGKDELILNWAHGGLFGLYGEGPTHWWITDGTTPRDEASFAAAGLAREPDTP</sequence>